<keyword evidence="5 7" id="KW-1133">Transmembrane helix</keyword>
<keyword evidence="10" id="KW-1185">Reference proteome</keyword>
<dbReference type="STRING" id="1603886.GCA_001895165_01272"/>
<dbReference type="InterPro" id="IPR051393">
    <property type="entry name" value="ABC_transporter_permease"/>
</dbReference>
<keyword evidence="3" id="KW-1003">Cell membrane</keyword>
<dbReference type="PANTHER" id="PTHR30193">
    <property type="entry name" value="ABC TRANSPORTER PERMEASE PROTEIN"/>
    <property type="match status" value="1"/>
</dbReference>
<evidence type="ECO:0000256" key="7">
    <source>
        <dbReference type="RuleBase" id="RU363032"/>
    </source>
</evidence>
<dbReference type="PROSITE" id="PS50928">
    <property type="entry name" value="ABC_TM1"/>
    <property type="match status" value="1"/>
</dbReference>
<evidence type="ECO:0000256" key="5">
    <source>
        <dbReference type="ARBA" id="ARBA00022989"/>
    </source>
</evidence>
<accession>A0A261FTX9</accession>
<dbReference type="InterPro" id="IPR000515">
    <property type="entry name" value="MetI-like"/>
</dbReference>
<dbReference type="GO" id="GO:0005886">
    <property type="term" value="C:plasma membrane"/>
    <property type="evidence" value="ECO:0007669"/>
    <property type="project" value="UniProtKB-SubCell"/>
</dbReference>
<reference evidence="9 10" key="1">
    <citation type="journal article" date="2017" name="BMC Genomics">
        <title>Comparative genomic and phylogenomic analyses of the Bifidobacteriaceae family.</title>
        <authorList>
            <person name="Lugli G.A."/>
            <person name="Milani C."/>
            <person name="Turroni F."/>
            <person name="Duranti S."/>
            <person name="Mancabelli L."/>
            <person name="Mangifesta M."/>
            <person name="Ferrario C."/>
            <person name="Modesto M."/>
            <person name="Mattarelli P."/>
            <person name="Jiri K."/>
            <person name="van Sinderen D."/>
            <person name="Ventura M."/>
        </authorList>
    </citation>
    <scope>NUCLEOTIDE SEQUENCE [LARGE SCALE GENOMIC DNA]</scope>
    <source>
        <strain evidence="9 10">DSM 28807</strain>
    </source>
</reference>
<feature type="transmembrane region" description="Helical" evidence="7">
    <location>
        <begin position="131"/>
        <end position="154"/>
    </location>
</feature>
<sequence length="316" mass="34448">MFYDPLWKGIVIMASVAVSKPRRAGNPKRHSDAAAAWGFLSPWIIGFLVFSGFPILFSFYLSLTKWNLLGEPQFVGLKNYRDLLSGDSELGRTLVVTLIFTVINVGVSILSSLILALLLNQNVRFKGLFQFFYYVPTIMPSVVMAGCMTLMFNSQLGVVNYVLRAIGVDNPPNWTGSTTLVWVVVAYASVFTFATGQQMLVFSAALKDVPTELYEAASLDGAGAWKKFIHVTIPGIAPMMLFNVVSCTVNSFNGAFTLLYPLTGGGPGDATKVLGLLIYDKAFKSFNMGQACALAVVLFLIVAVIGAVQFKLMDRK</sequence>
<evidence type="ECO:0000313" key="9">
    <source>
        <dbReference type="EMBL" id="OZG62651.1"/>
    </source>
</evidence>
<feature type="transmembrane region" description="Helical" evidence="7">
    <location>
        <begin position="174"/>
        <end position="194"/>
    </location>
</feature>
<keyword evidence="4 7" id="KW-0812">Transmembrane</keyword>
<keyword evidence="6 7" id="KW-0472">Membrane</keyword>
<dbReference type="Pfam" id="PF00528">
    <property type="entry name" value="BPD_transp_1"/>
    <property type="match status" value="1"/>
</dbReference>
<evidence type="ECO:0000256" key="3">
    <source>
        <dbReference type="ARBA" id="ARBA00022475"/>
    </source>
</evidence>
<protein>
    <submittedName>
        <fullName evidence="9">ABC transporter permease</fullName>
    </submittedName>
</protein>
<dbReference type="SUPFAM" id="SSF161098">
    <property type="entry name" value="MetI-like"/>
    <property type="match status" value="1"/>
</dbReference>
<feature type="transmembrane region" description="Helical" evidence="7">
    <location>
        <begin position="291"/>
        <end position="310"/>
    </location>
</feature>
<feature type="transmembrane region" description="Helical" evidence="7">
    <location>
        <begin position="94"/>
        <end position="119"/>
    </location>
</feature>
<dbReference type="Gene3D" id="1.10.3720.10">
    <property type="entry name" value="MetI-like"/>
    <property type="match status" value="1"/>
</dbReference>
<keyword evidence="2 7" id="KW-0813">Transport</keyword>
<feature type="domain" description="ABC transmembrane type-1" evidence="8">
    <location>
        <begin position="94"/>
        <end position="309"/>
    </location>
</feature>
<evidence type="ECO:0000256" key="1">
    <source>
        <dbReference type="ARBA" id="ARBA00004651"/>
    </source>
</evidence>
<dbReference type="GO" id="GO:0055085">
    <property type="term" value="P:transmembrane transport"/>
    <property type="evidence" value="ECO:0007669"/>
    <property type="project" value="InterPro"/>
</dbReference>
<gene>
    <name evidence="9" type="ORF">BLEM_0568</name>
</gene>
<evidence type="ECO:0000259" key="8">
    <source>
        <dbReference type="PROSITE" id="PS50928"/>
    </source>
</evidence>
<name>A0A261FTX9_9BIFI</name>
<comment type="similarity">
    <text evidence="7">Belongs to the binding-protein-dependent transport system permease family.</text>
</comment>
<dbReference type="Proteomes" id="UP000216352">
    <property type="component" value="Unassembled WGS sequence"/>
</dbReference>
<dbReference type="PANTHER" id="PTHR30193:SF37">
    <property type="entry name" value="INNER MEMBRANE ABC TRANSPORTER PERMEASE PROTEIN YCJO"/>
    <property type="match status" value="1"/>
</dbReference>
<comment type="caution">
    <text evidence="9">The sequence shown here is derived from an EMBL/GenBank/DDBJ whole genome shotgun (WGS) entry which is preliminary data.</text>
</comment>
<dbReference type="AlphaFoldDB" id="A0A261FTX9"/>
<feature type="transmembrane region" description="Helical" evidence="7">
    <location>
        <begin position="34"/>
        <end position="61"/>
    </location>
</feature>
<proteinExistence type="inferred from homology"/>
<dbReference type="InterPro" id="IPR035906">
    <property type="entry name" value="MetI-like_sf"/>
</dbReference>
<dbReference type="EMBL" id="MWWX01000004">
    <property type="protein sequence ID" value="OZG62651.1"/>
    <property type="molecule type" value="Genomic_DNA"/>
</dbReference>
<organism evidence="9 10">
    <name type="scientific">Bifidobacterium lemurum</name>
    <dbReference type="NCBI Taxonomy" id="1603886"/>
    <lineage>
        <taxon>Bacteria</taxon>
        <taxon>Bacillati</taxon>
        <taxon>Actinomycetota</taxon>
        <taxon>Actinomycetes</taxon>
        <taxon>Bifidobacteriales</taxon>
        <taxon>Bifidobacteriaceae</taxon>
        <taxon>Bifidobacterium</taxon>
    </lineage>
</organism>
<evidence type="ECO:0000256" key="2">
    <source>
        <dbReference type="ARBA" id="ARBA00022448"/>
    </source>
</evidence>
<evidence type="ECO:0000313" key="10">
    <source>
        <dbReference type="Proteomes" id="UP000216352"/>
    </source>
</evidence>
<evidence type="ECO:0000256" key="4">
    <source>
        <dbReference type="ARBA" id="ARBA00022692"/>
    </source>
</evidence>
<dbReference type="CDD" id="cd06261">
    <property type="entry name" value="TM_PBP2"/>
    <property type="match status" value="1"/>
</dbReference>
<evidence type="ECO:0000256" key="6">
    <source>
        <dbReference type="ARBA" id="ARBA00023136"/>
    </source>
</evidence>
<comment type="subcellular location">
    <subcellularLocation>
        <location evidence="1 7">Cell membrane</location>
        <topology evidence="1 7">Multi-pass membrane protein</topology>
    </subcellularLocation>
</comment>